<accession>A0A2N6NMT8</accession>
<dbReference type="AlphaFoldDB" id="A0A2N6NMT8"/>
<feature type="region of interest" description="Disordered" evidence="1">
    <location>
        <begin position="1"/>
        <end position="35"/>
    </location>
</feature>
<name>A0A2N6NMT8_BEABA</name>
<protein>
    <submittedName>
        <fullName evidence="2">Uncharacterized protein</fullName>
    </submittedName>
</protein>
<gene>
    <name evidence="2" type="ORF">BM221_005175</name>
</gene>
<dbReference type="EMBL" id="MRVG01000005">
    <property type="protein sequence ID" value="PMB68595.1"/>
    <property type="molecule type" value="Genomic_DNA"/>
</dbReference>
<sequence>MDHMGFQMPGSGPPLMNQPPQIFGSYSQDGMPNMAHMPDMTAHMFSDAQLLLEDTNDAKRRRIARASTSSSALPICHAQTIAFD</sequence>
<evidence type="ECO:0000256" key="1">
    <source>
        <dbReference type="SAM" id="MobiDB-lite"/>
    </source>
</evidence>
<feature type="compositionally biased region" description="Polar residues" evidence="1">
    <location>
        <begin position="18"/>
        <end position="30"/>
    </location>
</feature>
<dbReference type="Proteomes" id="UP000235728">
    <property type="component" value="Unassembled WGS sequence"/>
</dbReference>
<reference evidence="2 3" key="1">
    <citation type="journal article" date="2016" name="Appl. Microbiol. Biotechnol.">
        <title>Characterization of T-DNA insertion mutants with decreased virulence in the entomopathogenic fungus Beauveria bassiana JEF-007.</title>
        <authorList>
            <person name="Kim S."/>
            <person name="Lee S.J."/>
            <person name="Nai Y.S."/>
            <person name="Yu J.S."/>
            <person name="Lee M.R."/>
            <person name="Yang Y.T."/>
            <person name="Kim J.S."/>
        </authorList>
    </citation>
    <scope>NUCLEOTIDE SEQUENCE [LARGE SCALE GENOMIC DNA]</scope>
    <source>
        <strain evidence="2 3">JEF-007</strain>
    </source>
</reference>
<evidence type="ECO:0000313" key="2">
    <source>
        <dbReference type="EMBL" id="PMB68595.1"/>
    </source>
</evidence>
<organism evidence="2 3">
    <name type="scientific">Beauveria bassiana</name>
    <name type="common">White muscardine disease fungus</name>
    <name type="synonym">Tritirachium shiotae</name>
    <dbReference type="NCBI Taxonomy" id="176275"/>
    <lineage>
        <taxon>Eukaryota</taxon>
        <taxon>Fungi</taxon>
        <taxon>Dikarya</taxon>
        <taxon>Ascomycota</taxon>
        <taxon>Pezizomycotina</taxon>
        <taxon>Sordariomycetes</taxon>
        <taxon>Hypocreomycetidae</taxon>
        <taxon>Hypocreales</taxon>
        <taxon>Cordycipitaceae</taxon>
        <taxon>Beauveria</taxon>
    </lineage>
</organism>
<proteinExistence type="predicted"/>
<evidence type="ECO:0000313" key="3">
    <source>
        <dbReference type="Proteomes" id="UP000235728"/>
    </source>
</evidence>
<comment type="caution">
    <text evidence="2">The sequence shown here is derived from an EMBL/GenBank/DDBJ whole genome shotgun (WGS) entry which is preliminary data.</text>
</comment>